<evidence type="ECO:0000256" key="2">
    <source>
        <dbReference type="ARBA" id="ARBA00006024"/>
    </source>
</evidence>
<dbReference type="Pfam" id="PF00403">
    <property type="entry name" value="HMA"/>
    <property type="match status" value="1"/>
</dbReference>
<dbReference type="EC" id="7.2.2.8" evidence="3"/>
<keyword evidence="8 14" id="KW-0547">Nucleotide-binding</keyword>
<dbReference type="NCBIfam" id="TIGR01494">
    <property type="entry name" value="ATPase_P-type"/>
    <property type="match status" value="1"/>
</dbReference>
<dbReference type="SUPFAM" id="SSF81665">
    <property type="entry name" value="Calcium ATPase, transmembrane domain M"/>
    <property type="match status" value="1"/>
</dbReference>
<keyword evidence="12" id="KW-0406">Ion transport</keyword>
<dbReference type="InterPro" id="IPR044492">
    <property type="entry name" value="P_typ_ATPase_HD_dom"/>
</dbReference>
<dbReference type="PROSITE" id="PS00154">
    <property type="entry name" value="ATPASE_E1_E2"/>
    <property type="match status" value="1"/>
</dbReference>
<dbReference type="Gene3D" id="2.70.150.10">
    <property type="entry name" value="Calcium-transporting ATPase, cytoplasmic transduction domain A"/>
    <property type="match status" value="1"/>
</dbReference>
<dbReference type="InterPro" id="IPR036412">
    <property type="entry name" value="HAD-like_sf"/>
</dbReference>
<keyword evidence="7 14" id="KW-0479">Metal-binding</keyword>
<dbReference type="PRINTS" id="PR00119">
    <property type="entry name" value="CATATPASE"/>
</dbReference>
<comment type="subcellular location">
    <subcellularLocation>
        <location evidence="1">Cell membrane</location>
        <topology evidence="1">Multi-pass membrane protein</topology>
    </subcellularLocation>
</comment>
<keyword evidence="10" id="KW-1278">Translocase</keyword>
<dbReference type="InterPro" id="IPR017969">
    <property type="entry name" value="Heavy-metal-associated_CS"/>
</dbReference>
<evidence type="ECO:0000256" key="14">
    <source>
        <dbReference type="RuleBase" id="RU362081"/>
    </source>
</evidence>
<keyword evidence="5 14" id="KW-1003">Cell membrane</keyword>
<dbReference type="FunFam" id="3.30.70.100:FF:000005">
    <property type="entry name" value="Copper-exporting P-type ATPase A"/>
    <property type="match status" value="1"/>
</dbReference>
<dbReference type="SUPFAM" id="SSF56784">
    <property type="entry name" value="HAD-like"/>
    <property type="match status" value="1"/>
</dbReference>
<dbReference type="SUPFAM" id="SSF81653">
    <property type="entry name" value="Calcium ATPase, transduction domain A"/>
    <property type="match status" value="1"/>
</dbReference>
<evidence type="ECO:0000256" key="1">
    <source>
        <dbReference type="ARBA" id="ARBA00004651"/>
    </source>
</evidence>
<keyword evidence="4" id="KW-0813">Transport</keyword>
<evidence type="ECO:0000256" key="12">
    <source>
        <dbReference type="ARBA" id="ARBA00023065"/>
    </source>
</evidence>
<evidence type="ECO:0000256" key="10">
    <source>
        <dbReference type="ARBA" id="ARBA00022967"/>
    </source>
</evidence>
<evidence type="ECO:0000256" key="6">
    <source>
        <dbReference type="ARBA" id="ARBA00022692"/>
    </source>
</evidence>
<dbReference type="InterPro" id="IPR023299">
    <property type="entry name" value="ATPase_P-typ_cyto_dom_N"/>
</dbReference>
<dbReference type="GO" id="GO:0140581">
    <property type="term" value="F:P-type monovalent copper transporter activity"/>
    <property type="evidence" value="ECO:0007669"/>
    <property type="project" value="UniProtKB-EC"/>
</dbReference>
<dbReference type="EMBL" id="PFMC01000082">
    <property type="protein sequence ID" value="PIY93796.1"/>
    <property type="molecule type" value="Genomic_DNA"/>
</dbReference>
<feature type="transmembrane region" description="Helical" evidence="14">
    <location>
        <begin position="152"/>
        <end position="173"/>
    </location>
</feature>
<dbReference type="InterPro" id="IPR059000">
    <property type="entry name" value="ATPase_P-type_domA"/>
</dbReference>
<dbReference type="FunFam" id="2.70.150.10:FF:000020">
    <property type="entry name" value="Copper-exporting P-type ATPase A"/>
    <property type="match status" value="1"/>
</dbReference>
<dbReference type="InterPro" id="IPR018303">
    <property type="entry name" value="ATPase_P-typ_P_site"/>
</dbReference>
<dbReference type="InterPro" id="IPR001757">
    <property type="entry name" value="P_typ_ATPase"/>
</dbReference>
<comment type="caution">
    <text evidence="16">The sequence shown here is derived from an EMBL/GenBank/DDBJ whole genome shotgun (WGS) entry which is preliminary data.</text>
</comment>
<feature type="domain" description="HMA" evidence="15">
    <location>
        <begin position="3"/>
        <end position="69"/>
    </location>
</feature>
<keyword evidence="11 14" id="KW-1133">Transmembrane helix</keyword>
<dbReference type="GO" id="GO:0043682">
    <property type="term" value="F:P-type divalent copper transporter activity"/>
    <property type="evidence" value="ECO:0007669"/>
    <property type="project" value="TreeGrafter"/>
</dbReference>
<feature type="transmembrane region" description="Helical" evidence="14">
    <location>
        <begin position="179"/>
        <end position="197"/>
    </location>
</feature>
<reference evidence="17" key="1">
    <citation type="submission" date="2017-09" db="EMBL/GenBank/DDBJ databases">
        <title>Depth-based differentiation of microbial function through sediment-hosted aquifers and enrichment of novel symbionts in the deep terrestrial subsurface.</title>
        <authorList>
            <person name="Probst A.J."/>
            <person name="Ladd B."/>
            <person name="Jarett J.K."/>
            <person name="Geller-Mcgrath D.E."/>
            <person name="Sieber C.M.K."/>
            <person name="Emerson J.B."/>
            <person name="Anantharaman K."/>
            <person name="Thomas B.C."/>
            <person name="Malmstrom R."/>
            <person name="Stieglmeier M."/>
            <person name="Klingl A."/>
            <person name="Woyke T."/>
            <person name="Ryan C.M."/>
            <person name="Banfield J.F."/>
        </authorList>
    </citation>
    <scope>NUCLEOTIDE SEQUENCE [LARGE SCALE GENOMIC DNA]</scope>
</reference>
<dbReference type="PROSITE" id="PS50846">
    <property type="entry name" value="HMA_2"/>
    <property type="match status" value="1"/>
</dbReference>
<dbReference type="Gene3D" id="3.30.70.100">
    <property type="match status" value="1"/>
</dbReference>
<evidence type="ECO:0000256" key="7">
    <source>
        <dbReference type="ARBA" id="ARBA00022723"/>
    </source>
</evidence>
<organism evidence="16 17">
    <name type="scientific">Candidatus Komeilibacteria bacterium CG_4_10_14_0_8_um_filter_37_78</name>
    <dbReference type="NCBI Taxonomy" id="1974471"/>
    <lineage>
        <taxon>Bacteria</taxon>
        <taxon>Candidatus Komeiliibacteriota</taxon>
    </lineage>
</organism>
<proteinExistence type="inferred from homology"/>
<sequence>MLKNINLKIAGMHCASCALTIEKDLNKVDGVSKAVVNYATSKASIDFNSEVISHGDLIETISKAGDYHVIEEEDSDKQEIKTTTKAFHKFIWSSIFTLPLFVSMFISLDFSFEIWGVSLKNWILHDLAFIVVFIIGWQFHRGMWLQLKRLRANMDTLVSVGTLAAYFYSLYAMLTTGHVYFETAAIIITLILLGKYLEEKSKGSASLAIKKLMSLAAKKAHLLVAGQASDVAIDQLKKGDILLVKPGEKIPLDGEVIAGETSIDESMLTGESMPVAKGIGDLVYGATMNDLGVIQIKVTKLSADTVLSQIIKLVERAQATKAPIQKLADKIASVFVPTVIAIAGLDFLIWFFIMQIDFDLALINAVAVLVIACPCALGLATPTAIMVGSGRGAKRGILIKEPRSLEIAHKIDTIIFDKTGTLTKGKPTITDIEIFDDSDSKKVMQTMYSLEVGSEHILASAFMNYAKDNDLQMIDISKVKVLKGKGLVGELANQKIYLGNLRLVEELQISVTSDQNKLFNKFIATGKTPIFFIVDNKIKALVTIADEIQETAVAAIKAFNEKGIEIHMITGDNQITATAIAKQLGIKNILAEVMPDQKSVEVKKLQEQGKKVAFVGDGINDAPALAQADLGIAIGSGTEIAIETGSIVLMNGGPLKALEAIELSQKTFRIIKQNLFFAFFYNVIAIPLAAIGLLSPMIAAAAMSLSSVSVVTNSLRIKR</sequence>
<evidence type="ECO:0000256" key="8">
    <source>
        <dbReference type="ARBA" id="ARBA00022741"/>
    </source>
</evidence>
<dbReference type="CDD" id="cd02094">
    <property type="entry name" value="P-type_ATPase_Cu-like"/>
    <property type="match status" value="1"/>
</dbReference>
<evidence type="ECO:0000256" key="4">
    <source>
        <dbReference type="ARBA" id="ARBA00022448"/>
    </source>
</evidence>
<dbReference type="Pfam" id="PF00702">
    <property type="entry name" value="Hydrolase"/>
    <property type="match status" value="1"/>
</dbReference>
<dbReference type="AlphaFoldDB" id="A0A2M7RBU4"/>
<evidence type="ECO:0000256" key="13">
    <source>
        <dbReference type="ARBA" id="ARBA00023136"/>
    </source>
</evidence>
<dbReference type="Gene3D" id="3.40.1110.10">
    <property type="entry name" value="Calcium-transporting ATPase, cytoplasmic domain N"/>
    <property type="match status" value="1"/>
</dbReference>
<dbReference type="GO" id="GO:0005886">
    <property type="term" value="C:plasma membrane"/>
    <property type="evidence" value="ECO:0007669"/>
    <property type="project" value="UniProtKB-SubCell"/>
</dbReference>
<dbReference type="Proteomes" id="UP000228689">
    <property type="component" value="Unassembled WGS sequence"/>
</dbReference>
<dbReference type="GO" id="GO:0016887">
    <property type="term" value="F:ATP hydrolysis activity"/>
    <property type="evidence" value="ECO:0007669"/>
    <property type="project" value="InterPro"/>
</dbReference>
<comment type="similarity">
    <text evidence="2 14">Belongs to the cation transport ATPase (P-type) (TC 3.A.3) family. Type IB subfamily.</text>
</comment>
<keyword evidence="6 14" id="KW-0812">Transmembrane</keyword>
<dbReference type="CDD" id="cd00371">
    <property type="entry name" value="HMA"/>
    <property type="match status" value="1"/>
</dbReference>
<dbReference type="NCBIfam" id="TIGR01525">
    <property type="entry name" value="ATPase-IB_hvy"/>
    <property type="match status" value="1"/>
</dbReference>
<dbReference type="Pfam" id="PF00122">
    <property type="entry name" value="E1-E2_ATPase"/>
    <property type="match status" value="1"/>
</dbReference>
<protein>
    <recommendedName>
        <fullName evidence="3">P-type Cu(+) transporter</fullName>
        <ecNumber evidence="3">7.2.2.8</ecNumber>
    </recommendedName>
</protein>
<dbReference type="PANTHER" id="PTHR43520:SF8">
    <property type="entry name" value="P-TYPE CU(+) TRANSPORTER"/>
    <property type="match status" value="1"/>
</dbReference>
<dbReference type="InterPro" id="IPR036163">
    <property type="entry name" value="HMA_dom_sf"/>
</dbReference>
<feature type="transmembrane region" description="Helical" evidence="14">
    <location>
        <begin position="365"/>
        <end position="387"/>
    </location>
</feature>
<dbReference type="SFLD" id="SFLDS00003">
    <property type="entry name" value="Haloacid_Dehalogenase"/>
    <property type="match status" value="1"/>
</dbReference>
<dbReference type="SUPFAM" id="SSF55008">
    <property type="entry name" value="HMA, heavy metal-associated domain"/>
    <property type="match status" value="1"/>
</dbReference>
<name>A0A2M7RBU4_9BACT</name>
<evidence type="ECO:0000256" key="11">
    <source>
        <dbReference type="ARBA" id="ARBA00022989"/>
    </source>
</evidence>
<accession>A0A2M7RBU4</accession>
<feature type="transmembrane region" description="Helical" evidence="14">
    <location>
        <begin position="122"/>
        <end position="140"/>
    </location>
</feature>
<keyword evidence="9 14" id="KW-0067">ATP-binding</keyword>
<dbReference type="Gene3D" id="3.40.50.1000">
    <property type="entry name" value="HAD superfamily/HAD-like"/>
    <property type="match status" value="1"/>
</dbReference>
<dbReference type="SFLD" id="SFLDG00002">
    <property type="entry name" value="C1.7:_P-type_atpase_like"/>
    <property type="match status" value="1"/>
</dbReference>
<dbReference type="InterPro" id="IPR023298">
    <property type="entry name" value="ATPase_P-typ_TM_dom_sf"/>
</dbReference>
<dbReference type="GO" id="GO:0005507">
    <property type="term" value="F:copper ion binding"/>
    <property type="evidence" value="ECO:0007669"/>
    <property type="project" value="TreeGrafter"/>
</dbReference>
<dbReference type="InterPro" id="IPR027256">
    <property type="entry name" value="P-typ_ATPase_IB"/>
</dbReference>
<dbReference type="PANTHER" id="PTHR43520">
    <property type="entry name" value="ATP7, ISOFORM B"/>
    <property type="match status" value="1"/>
</dbReference>
<feature type="transmembrane region" description="Helical" evidence="14">
    <location>
        <begin position="674"/>
        <end position="691"/>
    </location>
</feature>
<dbReference type="InterPro" id="IPR008250">
    <property type="entry name" value="ATPase_P-typ_transduc_dom_A_sf"/>
</dbReference>
<gene>
    <name evidence="16" type="ORF">COY67_03520</name>
</gene>
<dbReference type="PRINTS" id="PR00941">
    <property type="entry name" value="CDATPASE"/>
</dbReference>
<dbReference type="PROSITE" id="PS01047">
    <property type="entry name" value="HMA_1"/>
    <property type="match status" value="1"/>
</dbReference>
<evidence type="ECO:0000256" key="3">
    <source>
        <dbReference type="ARBA" id="ARBA00012517"/>
    </source>
</evidence>
<evidence type="ECO:0000313" key="17">
    <source>
        <dbReference type="Proteomes" id="UP000228689"/>
    </source>
</evidence>
<feature type="transmembrane region" description="Helical" evidence="14">
    <location>
        <begin position="331"/>
        <end position="353"/>
    </location>
</feature>
<dbReference type="NCBIfam" id="TIGR01511">
    <property type="entry name" value="ATPase-IB1_Cu"/>
    <property type="match status" value="1"/>
</dbReference>
<evidence type="ECO:0000259" key="15">
    <source>
        <dbReference type="PROSITE" id="PS50846"/>
    </source>
</evidence>
<evidence type="ECO:0000256" key="9">
    <source>
        <dbReference type="ARBA" id="ARBA00022840"/>
    </source>
</evidence>
<dbReference type="SFLD" id="SFLDF00027">
    <property type="entry name" value="p-type_atpase"/>
    <property type="match status" value="1"/>
</dbReference>
<keyword evidence="13 14" id="KW-0472">Membrane</keyword>
<evidence type="ECO:0000313" key="16">
    <source>
        <dbReference type="EMBL" id="PIY93796.1"/>
    </source>
</evidence>
<evidence type="ECO:0000256" key="5">
    <source>
        <dbReference type="ARBA" id="ARBA00022475"/>
    </source>
</evidence>
<dbReference type="InterPro" id="IPR023214">
    <property type="entry name" value="HAD_sf"/>
</dbReference>
<feature type="transmembrane region" description="Helical" evidence="14">
    <location>
        <begin position="90"/>
        <end position="110"/>
    </location>
</feature>
<dbReference type="GO" id="GO:0005524">
    <property type="term" value="F:ATP binding"/>
    <property type="evidence" value="ECO:0007669"/>
    <property type="project" value="UniProtKB-UniRule"/>
</dbReference>
<dbReference type="InterPro" id="IPR006121">
    <property type="entry name" value="HMA_dom"/>
</dbReference>
<dbReference type="GO" id="GO:0055070">
    <property type="term" value="P:copper ion homeostasis"/>
    <property type="evidence" value="ECO:0007669"/>
    <property type="project" value="TreeGrafter"/>
</dbReference>